<dbReference type="PANTHER" id="PTHR43646">
    <property type="entry name" value="GLYCOSYLTRANSFERASE"/>
    <property type="match status" value="1"/>
</dbReference>
<evidence type="ECO:0000256" key="1">
    <source>
        <dbReference type="ARBA" id="ARBA00004236"/>
    </source>
</evidence>
<evidence type="ECO:0000313" key="8">
    <source>
        <dbReference type="Proteomes" id="UP000807825"/>
    </source>
</evidence>
<dbReference type="InterPro" id="IPR018641">
    <property type="entry name" value="Trfase_1_rSAM/seldom-assoc"/>
</dbReference>
<dbReference type="CDD" id="cd02522">
    <property type="entry name" value="GT_2_like_a"/>
    <property type="match status" value="1"/>
</dbReference>
<dbReference type="NCBIfam" id="TIGR04282">
    <property type="entry name" value="glyco_like_cofC"/>
    <property type="match status" value="1"/>
</dbReference>
<name>A0A9D6V430_9BACT</name>
<accession>A0A9D6V430</accession>
<comment type="subcellular location">
    <subcellularLocation>
        <location evidence="1">Cell membrane</location>
    </subcellularLocation>
</comment>
<sequence>MRKGNRVAVIIPALNEEKAIGKVMAAVPEWVDDVILVDNGSTDNTPTIAAEHGARIIFEPRRGYGSACLTGISCLENPDIVVFLNGDYSDRPEEADLLVDPIIVGRADLVTGSRVLGNREAGALTPQAVFGNWLSRKLIAPLWKIRFTDMGPFRAIRFTALQRPGMCDPDYDWTVEMQIKASKEGLRCLEVPVSYRQRIGKSKISWTIKGVVGAGTKILYTIFADALEGFLARKHPEEIIIVFCRYPVPGKTKTRLIPALGPRGAADYHRFLTELTVDKASDACRDNSRRTVEVHYTGVDARFMSEWLGPHLVYSDQATGDLGQRMNSAFEEVFRNGAKRAILIGTDIMGLSTALLDEALFKLRSHELVLGPSQDGGYYLVGLNRPFGSLFQGVEWGTNTVMQDTLRIAREHGLAYATVAPLKDFDRPEDLILHEGRSLRKAESPAVETGRPLMGSISVIIPTLNEESNLAKTLATVTGFDNVETIVVDGGSTDRTVDIARGHDVRVLSGPQRKAVQMNLGALAASGEFLVFLHADTVMPEGWIDHVRREMQRPGAIAGAFELRIDCDRSALRLIEALANFRSRSLGMPYGDQAIFIKTDTFRALGGFPNQPIMEDFELMRRLRKRGRINIAPAAVLTHARRWKKRGIWATTAINQVLIVAYSMGISPKLLARLYVR</sequence>
<keyword evidence="4" id="KW-0808">Transferase</keyword>
<dbReference type="GO" id="GO:0016757">
    <property type="term" value="F:glycosyltransferase activity"/>
    <property type="evidence" value="ECO:0007669"/>
    <property type="project" value="UniProtKB-KW"/>
</dbReference>
<dbReference type="CDD" id="cd04179">
    <property type="entry name" value="DPM_DPG-synthase_like"/>
    <property type="match status" value="1"/>
</dbReference>
<evidence type="ECO:0000256" key="2">
    <source>
        <dbReference type="ARBA" id="ARBA00022475"/>
    </source>
</evidence>
<evidence type="ECO:0000259" key="6">
    <source>
        <dbReference type="Pfam" id="PF00535"/>
    </source>
</evidence>
<evidence type="ECO:0000313" key="7">
    <source>
        <dbReference type="EMBL" id="MBI5250434.1"/>
    </source>
</evidence>
<dbReference type="Pfam" id="PF00535">
    <property type="entry name" value="Glycos_transf_2"/>
    <property type="match status" value="2"/>
</dbReference>
<dbReference type="Proteomes" id="UP000807825">
    <property type="component" value="Unassembled WGS sequence"/>
</dbReference>
<keyword evidence="2" id="KW-1003">Cell membrane</keyword>
<proteinExistence type="predicted"/>
<protein>
    <submittedName>
        <fullName evidence="7">TIGR04283 family arsenosugar biosynthesis glycosyltransferase</fullName>
    </submittedName>
</protein>
<dbReference type="AlphaFoldDB" id="A0A9D6V430"/>
<dbReference type="Pfam" id="PF09837">
    <property type="entry name" value="DUF2064"/>
    <property type="match status" value="1"/>
</dbReference>
<feature type="domain" description="Glycosyltransferase 2-like" evidence="6">
    <location>
        <begin position="458"/>
        <end position="604"/>
    </location>
</feature>
<dbReference type="NCBIfam" id="TIGR04283">
    <property type="entry name" value="glyco_like_mftF"/>
    <property type="match status" value="1"/>
</dbReference>
<dbReference type="EMBL" id="JACRDE010000344">
    <property type="protein sequence ID" value="MBI5250434.1"/>
    <property type="molecule type" value="Genomic_DNA"/>
</dbReference>
<gene>
    <name evidence="7" type="ORF">HY912_13150</name>
</gene>
<organism evidence="7 8">
    <name type="scientific">Desulfomonile tiedjei</name>
    <dbReference type="NCBI Taxonomy" id="2358"/>
    <lineage>
        <taxon>Bacteria</taxon>
        <taxon>Pseudomonadati</taxon>
        <taxon>Thermodesulfobacteriota</taxon>
        <taxon>Desulfomonilia</taxon>
        <taxon>Desulfomonilales</taxon>
        <taxon>Desulfomonilaceae</taxon>
        <taxon>Desulfomonile</taxon>
    </lineage>
</organism>
<dbReference type="GO" id="GO:0005886">
    <property type="term" value="C:plasma membrane"/>
    <property type="evidence" value="ECO:0007669"/>
    <property type="project" value="UniProtKB-SubCell"/>
</dbReference>
<reference evidence="7" key="1">
    <citation type="submission" date="2020-07" db="EMBL/GenBank/DDBJ databases">
        <title>Huge and variable diversity of episymbiotic CPR bacteria and DPANN archaea in groundwater ecosystems.</title>
        <authorList>
            <person name="He C.Y."/>
            <person name="Keren R."/>
            <person name="Whittaker M."/>
            <person name="Farag I.F."/>
            <person name="Doudna J."/>
            <person name="Cate J.H.D."/>
            <person name="Banfield J.F."/>
        </authorList>
    </citation>
    <scope>NUCLEOTIDE SEQUENCE</scope>
    <source>
        <strain evidence="7">NC_groundwater_1664_Pr3_B-0.1um_52_9</strain>
    </source>
</reference>
<feature type="domain" description="Glycosyltransferase 2-like" evidence="6">
    <location>
        <begin position="9"/>
        <end position="161"/>
    </location>
</feature>
<dbReference type="InterPro" id="IPR026461">
    <property type="entry name" value="Trfase_2_rSAM/seldom_assoc"/>
</dbReference>
<dbReference type="PANTHER" id="PTHR43646:SF2">
    <property type="entry name" value="GLYCOSYLTRANSFERASE 2-LIKE DOMAIN-CONTAINING PROTEIN"/>
    <property type="match status" value="1"/>
</dbReference>
<dbReference type="InterPro" id="IPR029044">
    <property type="entry name" value="Nucleotide-diphossugar_trans"/>
</dbReference>
<keyword evidence="3" id="KW-0328">Glycosyltransferase</keyword>
<comment type="caution">
    <text evidence="7">The sequence shown here is derived from an EMBL/GenBank/DDBJ whole genome shotgun (WGS) entry which is preliminary data.</text>
</comment>
<evidence type="ECO:0000256" key="5">
    <source>
        <dbReference type="ARBA" id="ARBA00023136"/>
    </source>
</evidence>
<evidence type="ECO:0000256" key="4">
    <source>
        <dbReference type="ARBA" id="ARBA00022679"/>
    </source>
</evidence>
<evidence type="ECO:0000256" key="3">
    <source>
        <dbReference type="ARBA" id="ARBA00022676"/>
    </source>
</evidence>
<dbReference type="SUPFAM" id="SSF53448">
    <property type="entry name" value="Nucleotide-diphospho-sugar transferases"/>
    <property type="match status" value="3"/>
</dbReference>
<dbReference type="InterPro" id="IPR001173">
    <property type="entry name" value="Glyco_trans_2-like"/>
</dbReference>
<keyword evidence="5" id="KW-0472">Membrane</keyword>
<dbReference type="Gene3D" id="3.90.550.10">
    <property type="entry name" value="Spore Coat Polysaccharide Biosynthesis Protein SpsA, Chain A"/>
    <property type="match status" value="3"/>
</dbReference>